<organism evidence="2 3">
    <name type="scientific">Liquidambar formosana</name>
    <name type="common">Formosan gum</name>
    <dbReference type="NCBI Taxonomy" id="63359"/>
    <lineage>
        <taxon>Eukaryota</taxon>
        <taxon>Viridiplantae</taxon>
        <taxon>Streptophyta</taxon>
        <taxon>Embryophyta</taxon>
        <taxon>Tracheophyta</taxon>
        <taxon>Spermatophyta</taxon>
        <taxon>Magnoliopsida</taxon>
        <taxon>eudicotyledons</taxon>
        <taxon>Gunneridae</taxon>
        <taxon>Pentapetalae</taxon>
        <taxon>Saxifragales</taxon>
        <taxon>Altingiaceae</taxon>
        <taxon>Liquidambar</taxon>
    </lineage>
</organism>
<evidence type="ECO:0000256" key="1">
    <source>
        <dbReference type="SAM" id="MobiDB-lite"/>
    </source>
</evidence>
<feature type="compositionally biased region" description="Polar residues" evidence="1">
    <location>
        <begin position="26"/>
        <end position="44"/>
    </location>
</feature>
<dbReference type="NCBIfam" id="TIGR01615">
    <property type="entry name" value="A_thal_3542"/>
    <property type="match status" value="1"/>
</dbReference>
<dbReference type="EMBL" id="JBBPBK010000016">
    <property type="protein sequence ID" value="KAK9267507.1"/>
    <property type="molecule type" value="Genomic_DNA"/>
</dbReference>
<dbReference type="InterPro" id="IPR006502">
    <property type="entry name" value="PDDEXK-like"/>
</dbReference>
<protein>
    <recommendedName>
        <fullName evidence="4">DUF506 family protein</fullName>
    </recommendedName>
</protein>
<keyword evidence="3" id="KW-1185">Reference proteome</keyword>
<dbReference type="AlphaFoldDB" id="A0AAP0R182"/>
<reference evidence="2 3" key="1">
    <citation type="journal article" date="2024" name="Plant J.">
        <title>Genome sequences and population genomics reveal climatic adaptation and genomic divergence between two closely related sweetgum species.</title>
        <authorList>
            <person name="Xu W.Q."/>
            <person name="Ren C.Q."/>
            <person name="Zhang X.Y."/>
            <person name="Comes H.P."/>
            <person name="Liu X.H."/>
            <person name="Li Y.G."/>
            <person name="Kettle C.J."/>
            <person name="Jalonen R."/>
            <person name="Gaisberger H."/>
            <person name="Ma Y.Z."/>
            <person name="Qiu Y.X."/>
        </authorList>
    </citation>
    <scope>NUCLEOTIDE SEQUENCE [LARGE SCALE GENOMIC DNA]</scope>
    <source>
        <strain evidence="2">Hangzhou</strain>
    </source>
</reference>
<proteinExistence type="predicted"/>
<dbReference type="Proteomes" id="UP001415857">
    <property type="component" value="Unassembled WGS sequence"/>
</dbReference>
<dbReference type="Pfam" id="PF04720">
    <property type="entry name" value="PDDEXK_6"/>
    <property type="match status" value="1"/>
</dbReference>
<name>A0AAP0R182_LIQFO</name>
<gene>
    <name evidence="2" type="ORF">L1049_009935</name>
</gene>
<dbReference type="PANTHER" id="PTHR31579">
    <property type="entry name" value="OS03G0796600 PROTEIN"/>
    <property type="match status" value="1"/>
</dbReference>
<evidence type="ECO:0008006" key="4">
    <source>
        <dbReference type="Google" id="ProtNLM"/>
    </source>
</evidence>
<dbReference type="PANTHER" id="PTHR31579:SF42">
    <property type="entry name" value="DUF506 FAMILY PROTEIN (DUF506)"/>
    <property type="match status" value="1"/>
</dbReference>
<evidence type="ECO:0000313" key="2">
    <source>
        <dbReference type="EMBL" id="KAK9267507.1"/>
    </source>
</evidence>
<sequence length="303" mass="34413">MGKIPARFRKTADAFDEVARARFCESSGSEHSPENSTTDLSDLVNSFIERDERDEGNEEEMKEEKERNESESDSFLSDSETKDILRSLFDCDGDDVKRNIRDETELAWKLIGDSSSEGFKRRLMSRLRERGLDAGLCKSRWEKTGRFPSGSYEYIDVNVSGTRYAVEVFLGGEFEIARPTSRYISLLNIFPPIFVGKVEELKEVVRLMCAAVKESMRSMDMSVPPWRRNGYMQAKWFGSYKRTINRVLARKASETEEGFAKQRSIGFEAPKAISYYCRDEFASKVGLKVGLLAAALNGNGVQL</sequence>
<accession>A0AAP0R182</accession>
<evidence type="ECO:0000313" key="3">
    <source>
        <dbReference type="Proteomes" id="UP001415857"/>
    </source>
</evidence>
<feature type="region of interest" description="Disordered" evidence="1">
    <location>
        <begin position="23"/>
        <end position="79"/>
    </location>
</feature>
<comment type="caution">
    <text evidence="2">The sequence shown here is derived from an EMBL/GenBank/DDBJ whole genome shotgun (WGS) entry which is preliminary data.</text>
</comment>